<feature type="domain" description="BD-FAE-like" evidence="2">
    <location>
        <begin position="65"/>
        <end position="252"/>
    </location>
</feature>
<keyword evidence="1" id="KW-0378">Hydrolase</keyword>
<comment type="caution">
    <text evidence="3">The sequence shown here is derived from an EMBL/GenBank/DDBJ whole genome shotgun (WGS) entry which is preliminary data.</text>
</comment>
<dbReference type="Pfam" id="PF20434">
    <property type="entry name" value="BD-FAE"/>
    <property type="match status" value="1"/>
</dbReference>
<keyword evidence="4" id="KW-1185">Reference proteome</keyword>
<reference evidence="3 4" key="1">
    <citation type="submission" date="2020-08" db="EMBL/GenBank/DDBJ databases">
        <title>Genomic Encyclopedia of Type Strains, Phase IV (KMG-IV): sequencing the most valuable type-strain genomes for metagenomic binning, comparative biology and taxonomic classification.</title>
        <authorList>
            <person name="Goeker M."/>
        </authorList>
    </citation>
    <scope>NUCLEOTIDE SEQUENCE [LARGE SCALE GENOMIC DNA]</scope>
    <source>
        <strain evidence="3 4">DSM 12252</strain>
    </source>
</reference>
<dbReference type="InterPro" id="IPR050300">
    <property type="entry name" value="GDXG_lipolytic_enzyme"/>
</dbReference>
<organism evidence="3 4">
    <name type="scientific">Prosthecobacter vanneervenii</name>
    <dbReference type="NCBI Taxonomy" id="48466"/>
    <lineage>
        <taxon>Bacteria</taxon>
        <taxon>Pseudomonadati</taxon>
        <taxon>Verrucomicrobiota</taxon>
        <taxon>Verrucomicrobiia</taxon>
        <taxon>Verrucomicrobiales</taxon>
        <taxon>Verrucomicrobiaceae</taxon>
        <taxon>Prosthecobacter</taxon>
    </lineage>
</organism>
<name>A0A7W7Y936_9BACT</name>
<dbReference type="Gene3D" id="3.40.50.1820">
    <property type="entry name" value="alpha/beta hydrolase"/>
    <property type="match status" value="1"/>
</dbReference>
<evidence type="ECO:0000313" key="3">
    <source>
        <dbReference type="EMBL" id="MBB5031765.1"/>
    </source>
</evidence>
<gene>
    <name evidence="3" type="ORF">HNQ65_001333</name>
</gene>
<evidence type="ECO:0000256" key="1">
    <source>
        <dbReference type="ARBA" id="ARBA00022801"/>
    </source>
</evidence>
<dbReference type="EMBL" id="JACHIG010000002">
    <property type="protein sequence ID" value="MBB5031765.1"/>
    <property type="molecule type" value="Genomic_DNA"/>
</dbReference>
<proteinExistence type="predicted"/>
<dbReference type="GO" id="GO:0016787">
    <property type="term" value="F:hydrolase activity"/>
    <property type="evidence" value="ECO:0007669"/>
    <property type="project" value="UniProtKB-KW"/>
</dbReference>
<dbReference type="Proteomes" id="UP000590740">
    <property type="component" value="Unassembled WGS sequence"/>
</dbReference>
<dbReference type="InterPro" id="IPR029058">
    <property type="entry name" value="AB_hydrolase_fold"/>
</dbReference>
<dbReference type="RefSeq" id="WP_184338696.1">
    <property type="nucleotide sequence ID" value="NZ_JACHIG010000002.1"/>
</dbReference>
<dbReference type="PANTHER" id="PTHR48081:SF13">
    <property type="entry name" value="ALPHA_BETA HYDROLASE"/>
    <property type="match status" value="1"/>
</dbReference>
<protein>
    <submittedName>
        <fullName evidence="3">Acetyl esterase/lipase</fullName>
    </submittedName>
</protein>
<evidence type="ECO:0000259" key="2">
    <source>
        <dbReference type="Pfam" id="PF20434"/>
    </source>
</evidence>
<dbReference type="InterPro" id="IPR049492">
    <property type="entry name" value="BD-FAE-like_dom"/>
</dbReference>
<dbReference type="AlphaFoldDB" id="A0A7W7Y936"/>
<evidence type="ECO:0000313" key="4">
    <source>
        <dbReference type="Proteomes" id="UP000590740"/>
    </source>
</evidence>
<accession>A0A7W7Y936</accession>
<sequence length="294" mass="32358">MSTALQPTLWQPPSASAAGAQALRLICLALSLLASGCATYGPERPGEKVYRDVLFAAPDGHKLRMDLYIPRSDRPVPVVLWMFGGCWRFGSKGYHVNVRDLTSCGIAVASIQYRMSNQAVYPAQLHDCEAAAQWLRDHGAEYGIDATRMGASGESSGGQLAAMLAAQEGKQRIRAVCMLYAPTDMVELARIHAKRHGLSLVDQLFGGRVEDKLELATQASPIHHIGPSTPPTLIIHGQFDGVVPIHQSERYHIALAEAGIETIFLVAPEKHHWFRLENDLFAEVSVFFQRHLKR</sequence>
<dbReference type="PANTHER" id="PTHR48081">
    <property type="entry name" value="AB HYDROLASE SUPERFAMILY PROTEIN C4A8.06C"/>
    <property type="match status" value="1"/>
</dbReference>
<dbReference type="SUPFAM" id="SSF53474">
    <property type="entry name" value="alpha/beta-Hydrolases"/>
    <property type="match status" value="1"/>
</dbReference>